<feature type="transmembrane region" description="Helical" evidence="1">
    <location>
        <begin position="69"/>
        <end position="92"/>
    </location>
</feature>
<keyword evidence="3" id="KW-1185">Reference proteome</keyword>
<dbReference type="RefSeq" id="WP_121806184.1">
    <property type="nucleotide sequence ID" value="NZ_RDBE01000007.1"/>
</dbReference>
<dbReference type="Proteomes" id="UP000281708">
    <property type="component" value="Unassembled WGS sequence"/>
</dbReference>
<protein>
    <submittedName>
        <fullName evidence="2">Uncharacterized protein</fullName>
    </submittedName>
</protein>
<gene>
    <name evidence="2" type="ORF">D9V37_10935</name>
</gene>
<organism evidence="2 3">
    <name type="scientific">Nocardioides mangrovicus</name>
    <dbReference type="NCBI Taxonomy" id="2478913"/>
    <lineage>
        <taxon>Bacteria</taxon>
        <taxon>Bacillati</taxon>
        <taxon>Actinomycetota</taxon>
        <taxon>Actinomycetes</taxon>
        <taxon>Propionibacteriales</taxon>
        <taxon>Nocardioidaceae</taxon>
        <taxon>Nocardioides</taxon>
    </lineage>
</organism>
<dbReference type="AlphaFoldDB" id="A0A3L8P204"/>
<feature type="transmembrane region" description="Helical" evidence="1">
    <location>
        <begin position="32"/>
        <end position="57"/>
    </location>
</feature>
<keyword evidence="1" id="KW-0472">Membrane</keyword>
<evidence type="ECO:0000313" key="2">
    <source>
        <dbReference type="EMBL" id="RLV49081.1"/>
    </source>
</evidence>
<evidence type="ECO:0000313" key="3">
    <source>
        <dbReference type="Proteomes" id="UP000281708"/>
    </source>
</evidence>
<keyword evidence="1" id="KW-0812">Transmembrane</keyword>
<sequence>MRYVVGAVGVLAGLYGAWELLRVGLANLLAAVWWLAGGVIVHDGFVGPALLVAAVVVMAVVPSRVRGPVVAGLVVLGTVTVTAVPVLTRFGARADNPTLLDRNYTVGWLVFAVLVVAATGVGVARRLREPAAADGVDVVREPHDER</sequence>
<keyword evidence="1" id="KW-1133">Transmembrane helix</keyword>
<reference evidence="2 3" key="1">
    <citation type="submission" date="2018-10" db="EMBL/GenBank/DDBJ databases">
        <title>Marmoricola sp. 4Q3S-7 whole genome shotgun sequence.</title>
        <authorList>
            <person name="Li F."/>
        </authorList>
    </citation>
    <scope>NUCLEOTIDE SEQUENCE [LARGE SCALE GENOMIC DNA]</scope>
    <source>
        <strain evidence="2 3">4Q3S-7</strain>
    </source>
</reference>
<dbReference type="EMBL" id="RDBE01000007">
    <property type="protein sequence ID" value="RLV49081.1"/>
    <property type="molecule type" value="Genomic_DNA"/>
</dbReference>
<comment type="caution">
    <text evidence="2">The sequence shown here is derived from an EMBL/GenBank/DDBJ whole genome shotgun (WGS) entry which is preliminary data.</text>
</comment>
<name>A0A3L8P204_9ACTN</name>
<accession>A0A3L8P204</accession>
<feature type="transmembrane region" description="Helical" evidence="1">
    <location>
        <begin position="104"/>
        <end position="124"/>
    </location>
</feature>
<proteinExistence type="predicted"/>
<evidence type="ECO:0000256" key="1">
    <source>
        <dbReference type="SAM" id="Phobius"/>
    </source>
</evidence>